<dbReference type="SMART" id="SM00642">
    <property type="entry name" value="Aamy"/>
    <property type="match status" value="1"/>
</dbReference>
<keyword evidence="1 4" id="KW-0378">Hydrolase</keyword>
<dbReference type="CDD" id="cd11338">
    <property type="entry name" value="AmyAc_CMD"/>
    <property type="match status" value="1"/>
</dbReference>
<gene>
    <name evidence="4" type="ORF">ACFSUE_05065</name>
</gene>
<reference evidence="5" key="1">
    <citation type="journal article" date="2019" name="Int. J. Syst. Evol. Microbiol.">
        <title>The Global Catalogue of Microorganisms (GCM) 10K type strain sequencing project: providing services to taxonomists for standard genome sequencing and annotation.</title>
        <authorList>
            <consortium name="The Broad Institute Genomics Platform"/>
            <consortium name="The Broad Institute Genome Sequencing Center for Infectious Disease"/>
            <person name="Wu L."/>
            <person name="Ma J."/>
        </authorList>
    </citation>
    <scope>NUCLEOTIDE SEQUENCE [LARGE SCALE GENOMIC DNA]</scope>
    <source>
        <strain evidence="5">TISTR 2466</strain>
    </source>
</reference>
<dbReference type="EC" id="3.2.1.-" evidence="4"/>
<dbReference type="Pfam" id="PF00128">
    <property type="entry name" value="Alpha-amylase"/>
    <property type="match status" value="1"/>
</dbReference>
<organism evidence="4 5">
    <name type="scientific">Sporolactobacillus shoreicorticis</name>
    <dbReference type="NCBI Taxonomy" id="1923877"/>
    <lineage>
        <taxon>Bacteria</taxon>
        <taxon>Bacillati</taxon>
        <taxon>Bacillota</taxon>
        <taxon>Bacilli</taxon>
        <taxon>Bacillales</taxon>
        <taxon>Sporolactobacillaceae</taxon>
        <taxon>Sporolactobacillus</taxon>
    </lineage>
</organism>
<dbReference type="PANTHER" id="PTHR10357:SF210">
    <property type="entry name" value="MALTODEXTRIN GLUCOSIDASE"/>
    <property type="match status" value="1"/>
</dbReference>
<dbReference type="InterPro" id="IPR006047">
    <property type="entry name" value="GH13_cat_dom"/>
</dbReference>
<dbReference type="Gene3D" id="3.20.20.80">
    <property type="entry name" value="Glycosidases"/>
    <property type="match status" value="1"/>
</dbReference>
<evidence type="ECO:0000313" key="4">
    <source>
        <dbReference type="EMBL" id="MFD2693004.1"/>
    </source>
</evidence>
<comment type="caution">
    <text evidence="4">The sequence shown here is derived from an EMBL/GenBank/DDBJ whole genome shotgun (WGS) entry which is preliminary data.</text>
</comment>
<evidence type="ECO:0000256" key="2">
    <source>
        <dbReference type="ARBA" id="ARBA00023295"/>
    </source>
</evidence>
<dbReference type="GO" id="GO:0016798">
    <property type="term" value="F:hydrolase activity, acting on glycosyl bonds"/>
    <property type="evidence" value="ECO:0007669"/>
    <property type="project" value="UniProtKB-KW"/>
</dbReference>
<dbReference type="Proteomes" id="UP001597399">
    <property type="component" value="Unassembled WGS sequence"/>
</dbReference>
<dbReference type="InterPro" id="IPR017853">
    <property type="entry name" value="GH"/>
</dbReference>
<proteinExistence type="predicted"/>
<dbReference type="EMBL" id="JBHUMQ010000013">
    <property type="protein sequence ID" value="MFD2693004.1"/>
    <property type="molecule type" value="Genomic_DNA"/>
</dbReference>
<dbReference type="PANTHER" id="PTHR10357">
    <property type="entry name" value="ALPHA-AMYLASE FAMILY MEMBER"/>
    <property type="match status" value="1"/>
</dbReference>
<dbReference type="Gene3D" id="2.60.40.10">
    <property type="entry name" value="Immunoglobulins"/>
    <property type="match status" value="1"/>
</dbReference>
<dbReference type="SUPFAM" id="SSF51445">
    <property type="entry name" value="(Trans)glycosidases"/>
    <property type="match status" value="1"/>
</dbReference>
<keyword evidence="5" id="KW-1185">Reference proteome</keyword>
<accession>A0ABW5S0Y1</accession>
<name>A0ABW5S0Y1_9BACL</name>
<protein>
    <submittedName>
        <fullName evidence="4">Glycoside hydrolase family 13 protein</fullName>
        <ecNumber evidence="4">3.2.1.-</ecNumber>
    </submittedName>
</protein>
<keyword evidence="2 4" id="KW-0326">Glycosidase</keyword>
<dbReference type="RefSeq" id="WP_253063232.1">
    <property type="nucleotide sequence ID" value="NZ_JAMXWM010000019.1"/>
</dbReference>
<dbReference type="InterPro" id="IPR013783">
    <property type="entry name" value="Ig-like_fold"/>
</dbReference>
<dbReference type="InterPro" id="IPR045857">
    <property type="entry name" value="O16G_dom_2"/>
</dbReference>
<evidence type="ECO:0000259" key="3">
    <source>
        <dbReference type="SMART" id="SM00642"/>
    </source>
</evidence>
<evidence type="ECO:0000313" key="5">
    <source>
        <dbReference type="Proteomes" id="UP001597399"/>
    </source>
</evidence>
<dbReference type="Gene3D" id="3.90.400.10">
    <property type="entry name" value="Oligo-1,6-glucosidase, Domain 2"/>
    <property type="match status" value="1"/>
</dbReference>
<feature type="domain" description="Glycosyl hydrolase family 13 catalytic" evidence="3">
    <location>
        <begin position="145"/>
        <end position="532"/>
    </location>
</feature>
<sequence length="616" mass="71474">MGVPDVYFNSWSESFRRPFGAVKIGSMIYFSIRAAGSTITKVDLMIQKDGEQTQEQHMARSSENDSLYYLKFMTEGKAGLYFYHFRISYLENQQEKSVFYGKAVDNYGGEGRAITDPAQIEQYQITCFDHRDPAPDWYVHGVIYHIFVDRFFNGDWYRRILHPKKNTFIYATTEDLPYYIRDKNGDIVRWDFYGGNLNGIIDKLNDLKKLGVSILYLSPIFEASSNHKYDTADYFRIDPMFGDRKIFDKLIARARRMGIHIILDGVFNHVGADSKYFNRFSHYGDGGAYQDLSSKYHDWFTFHGDHDHYECWWDIADLPTVNKEKQTYKDFIFGSENSVVDTWTAAGIGGWRLDVADELSDTFIAGIRKAVDRHDQNENDKVLIGEVWEDASNKISYGKRRHYLDGGMLHGVMNYPFRTLIIDLINGKINAQQAARASFTIKSNYPRDTLFANMNNMGTHDTERIFTMLSENEKKMRLAIWLLMVLPGVPCIYYGDEAGVTGGKDPDNRRFYPWGRENQKILTMFREAIKARRTDENLQIGNFYSFSIGLVFGCLRIQSKDRYTLFLLNPTLESITLDLDHLIDETRGDLIRHCLKGMLQTEKKIEAQSFRIDQTN</sequence>
<evidence type="ECO:0000256" key="1">
    <source>
        <dbReference type="ARBA" id="ARBA00022801"/>
    </source>
</evidence>